<reference evidence="1 2" key="1">
    <citation type="submission" date="2018-05" db="EMBL/GenBank/DDBJ databases">
        <title>Zavarzinia sp. HR-AS.</title>
        <authorList>
            <person name="Lee Y."/>
            <person name="Jeon C.O."/>
        </authorList>
    </citation>
    <scope>NUCLEOTIDE SEQUENCE [LARGE SCALE GENOMIC DNA]</scope>
    <source>
        <strain evidence="1 2">HR-AS</strain>
    </source>
</reference>
<organism evidence="1 2">
    <name type="scientific">Zavarzinia aquatilis</name>
    <dbReference type="NCBI Taxonomy" id="2211142"/>
    <lineage>
        <taxon>Bacteria</taxon>
        <taxon>Pseudomonadati</taxon>
        <taxon>Pseudomonadota</taxon>
        <taxon>Alphaproteobacteria</taxon>
        <taxon>Rhodospirillales</taxon>
        <taxon>Zavarziniaceae</taxon>
        <taxon>Zavarzinia</taxon>
    </lineage>
</organism>
<evidence type="ECO:0000313" key="1">
    <source>
        <dbReference type="EMBL" id="PWR24222.1"/>
    </source>
</evidence>
<comment type="caution">
    <text evidence="1">The sequence shown here is derived from an EMBL/GenBank/DDBJ whole genome shotgun (WGS) entry which is preliminary data.</text>
</comment>
<name>A0A317EC74_9PROT</name>
<evidence type="ECO:0008006" key="3">
    <source>
        <dbReference type="Google" id="ProtNLM"/>
    </source>
</evidence>
<keyword evidence="2" id="KW-1185">Reference proteome</keyword>
<dbReference type="EMBL" id="QGLE01000004">
    <property type="protein sequence ID" value="PWR24222.1"/>
    <property type="molecule type" value="Genomic_DNA"/>
</dbReference>
<gene>
    <name evidence="1" type="ORF">DKG74_08875</name>
</gene>
<accession>A0A317EC74</accession>
<evidence type="ECO:0000313" key="2">
    <source>
        <dbReference type="Proteomes" id="UP000245461"/>
    </source>
</evidence>
<proteinExistence type="predicted"/>
<sequence length="206" mass="22122">MLTVITPASGTALTTVETVKAGLDLTGADDDAWLADTIDRVSDRITGWCGRVFGQETVRETFRLHRPLPSLILSRWPVASIASAVEDGAPLSPDAFEISASDGILYRLNAKGRYLSWPPATVAVEYTAGWLLPGQAGRNMPGDIEQAAIDLVTRAYRARGRDPALRSEDVPDVYAASYFDTAKAFDNGLPPDLASALARYRTPGVA</sequence>
<dbReference type="RefSeq" id="WP_109904836.1">
    <property type="nucleotide sequence ID" value="NZ_QGLE01000004.1"/>
</dbReference>
<dbReference type="OrthoDB" id="8213325at2"/>
<protein>
    <recommendedName>
        <fullName evidence="3">Phage gp6-like head-tail connector protein</fullName>
    </recommendedName>
</protein>
<dbReference type="AlphaFoldDB" id="A0A317EC74"/>
<dbReference type="Proteomes" id="UP000245461">
    <property type="component" value="Unassembled WGS sequence"/>
</dbReference>